<dbReference type="EMBL" id="CP039375">
    <property type="protein sequence ID" value="QCD64658.1"/>
    <property type="molecule type" value="Genomic_DNA"/>
</dbReference>
<keyword evidence="8" id="KW-0807">Transducer</keyword>
<dbReference type="SUPFAM" id="SSF55781">
    <property type="entry name" value="GAF domain-like"/>
    <property type="match status" value="3"/>
</dbReference>
<dbReference type="SMART" id="SM00086">
    <property type="entry name" value="PAC"/>
    <property type="match status" value="5"/>
</dbReference>
<feature type="domain" description="PAS" evidence="10">
    <location>
        <begin position="641"/>
        <end position="710"/>
    </location>
</feature>
<comment type="catalytic activity">
    <reaction evidence="1">
        <text>ATP + protein L-histidine = ADP + protein N-phospho-L-histidine.</text>
        <dbReference type="EC" id="2.7.13.3"/>
    </reaction>
</comment>
<protein>
    <recommendedName>
        <fullName evidence="2">histidine kinase</fullName>
        <ecNumber evidence="2">2.7.13.3</ecNumber>
    </recommendedName>
</protein>
<feature type="domain" description="PAS" evidence="10">
    <location>
        <begin position="773"/>
        <end position="843"/>
    </location>
</feature>
<sequence>MISLWHDVVPFVGAASGEWFFSVSGGVTGFDTFSIAFVLTGLVGLAVRGDADDPIAQLTEKVRRVAAGADDVTFTTDRDDEIGALYDAIDDLVTATDAEDQTDEAFRRSIYEITSDPALDDDAKLDRLLELGCERLGVETGFIAQIDQADGRYEIERATGPLVAEESVFDLSETLCRRTITSDDVLGIADTAAASDLDDSEYADSDVRSYIGSKLLVDGELYGTLCFVGPEPRERPFSHAEKAFVDLVGRWISQTVERRERMETLERHASMLDSLFEELPVSLYVKDEAGRHLRKSVSDRVTEFPDDEEWYRGKTDLDIYDEELARQTYADDMQVIESGEPIIGKEEYNPVAEEWVVSSKVPWRGPDGEVCGLIGVTQYVTERKEHERKLEAIVQNTTNQIYIKDSDGVYQFVNEATAELFDREPAEILGKRDDELFDSGTTEALISEDRNVLSSGETVTTTTTAEIDGERRSFLDNKYPYRDESGEIIGVMGISKDITERQARERKLRERKRELATLMSNLPGMVYRCRNEPDWPFEFVSDGCRELTGYEPAAIRSGAVNWAEDIIVGDNDELWETVQRAVDEHEQFEVTYPIETADGQRRWLWERGVGIYDDDGTVRALEGVVTDVTDRKARERELRRTNERLNTLIDASPDALILTDPDGVVELWNPAAERIFGWSESEVVGDTLPFVPADRESEFDAFRERLLSGESISSVETRRRRTDGTLIDVSLSAAPLRDVDGEITGIMAVMEDITERKCQERQLREHQRELDRYREFTEDILDAVDDVFYVLDEDGSLQRWNSAHTQVTGYSDAEIESMHATDFFAPEHRSEIEAAIEETKATGDAVVEVPYLTKDGEQVPHEFVAVALEDPDGNQLVAGIGRDISERKRRERQLERTTDLLSRAEEMAAIGGWAAVVEDGAAVDTTWTDKLFDIFGLADDEARSVEAMPQFYHPDDRERHRDAIERALDHGIGWEQELRLDTPDGTQRWVHTIGEPVLEDGTVVEIRGSVQDITAQKQRELALESLHDSARGLLTTESIDDATRLIVDTAASLLDQAAVGIYLYDETTNLLEPASVSPGFEALCGGEPDAVGPGTESFLWHAYVTGTQSVLEGVDTSGESGLFVDAVDTGIVVPIGSHGVFAALDEAGEIGERDRSLVETLVATAAAAFERLESEATLREREAEIEAQNERLRRQIRANETIRSVDQTLIGATDRDQLEAAVCERLVDDEDISFAWIGSFDSGGETLQARAWAGEGESYLDTPSFDRSATHSDPAVSAAVDDEPVAVSNIAQNVQQAAWRRAALAVGHQSALAVPVSLDDYQYGVLAVYADEPDVFGEFETAVFAELGTSIANAITSITTRQALNADTLTALELCVEDTTDPLLDIAFESGCTVTYEGVGTVSSDETRLFVRVSGCAPATVSELLADRHTIADHHLVSESEDGGVFEVTIRGETVLARLARQGGRVRKIAAEGSGIDIEVDVPTSVDVRSFVETLTDDGTVELVSRRERARSPESDPALAESILGALTDRQREVLRTGYFSGFFNWPRDTTGQELAAMLDVSQPTVNRHLRLGQQRVMRRLFDDEPEAE</sequence>
<dbReference type="Pfam" id="PF08447">
    <property type="entry name" value="PAS_3"/>
    <property type="match status" value="2"/>
</dbReference>
<evidence type="ECO:0000256" key="3">
    <source>
        <dbReference type="ARBA" id="ARBA00022553"/>
    </source>
</evidence>
<dbReference type="PROSITE" id="PS50885">
    <property type="entry name" value="HAMP"/>
    <property type="match status" value="1"/>
</dbReference>
<dbReference type="SUPFAM" id="SSF55785">
    <property type="entry name" value="PYP-like sensor domain (PAS domain)"/>
    <property type="match status" value="6"/>
</dbReference>
<dbReference type="Pfam" id="PF13185">
    <property type="entry name" value="GAF_2"/>
    <property type="match status" value="2"/>
</dbReference>
<reference evidence="13 14" key="2">
    <citation type="submission" date="2019-04" db="EMBL/GenBank/DDBJ databases">
        <authorList>
            <person name="Yang S."/>
            <person name="Wei W."/>
        </authorList>
    </citation>
    <scope>NUCLEOTIDE SEQUENCE [LARGE SCALE GENOMIC DNA]</scope>
    <source>
        <strain evidence="14">ZP60</strain>
    </source>
</reference>
<name>A0A4D6K8P9_9EURY</name>
<dbReference type="InterPro" id="IPR013767">
    <property type="entry name" value="PAS_fold"/>
</dbReference>
<dbReference type="InterPro" id="IPR003018">
    <property type="entry name" value="GAF"/>
</dbReference>
<evidence type="ECO:0000256" key="2">
    <source>
        <dbReference type="ARBA" id="ARBA00012438"/>
    </source>
</evidence>
<dbReference type="InterPro" id="IPR029016">
    <property type="entry name" value="GAF-like_dom_sf"/>
</dbReference>
<feature type="domain" description="PAS" evidence="10">
    <location>
        <begin position="927"/>
        <end position="971"/>
    </location>
</feature>
<feature type="domain" description="PAC" evidence="11">
    <location>
        <begin position="588"/>
        <end position="640"/>
    </location>
</feature>
<dbReference type="KEGG" id="halz:E5139_02990"/>
<keyword evidence="3" id="KW-0597">Phosphoprotein</keyword>
<evidence type="ECO:0000313" key="14">
    <source>
        <dbReference type="Proteomes" id="UP000297053"/>
    </source>
</evidence>
<evidence type="ECO:0000256" key="8">
    <source>
        <dbReference type="ARBA" id="ARBA00023224"/>
    </source>
</evidence>
<feature type="domain" description="PAC" evidence="11">
    <location>
        <begin position="845"/>
        <end position="896"/>
    </location>
</feature>
<dbReference type="InterPro" id="IPR013656">
    <property type="entry name" value="PAS_4"/>
</dbReference>
<dbReference type="Pfam" id="PF15915">
    <property type="entry name" value="BAT"/>
    <property type="match status" value="1"/>
</dbReference>
<organism evidence="13 14">
    <name type="scientific">Halomicrobium mukohataei</name>
    <dbReference type="NCBI Taxonomy" id="57705"/>
    <lineage>
        <taxon>Archaea</taxon>
        <taxon>Methanobacteriati</taxon>
        <taxon>Methanobacteriota</taxon>
        <taxon>Stenosarchaea group</taxon>
        <taxon>Halobacteria</taxon>
        <taxon>Halobacteriales</taxon>
        <taxon>Haloarculaceae</taxon>
        <taxon>Halomicrobium</taxon>
    </lineage>
</organism>
<dbReference type="GO" id="GO:0007165">
    <property type="term" value="P:signal transduction"/>
    <property type="evidence" value="ECO:0007669"/>
    <property type="project" value="UniProtKB-KW"/>
</dbReference>
<keyword evidence="7" id="KW-0804">Transcription</keyword>
<dbReference type="RefSeq" id="WP_015764098.1">
    <property type="nucleotide sequence ID" value="NZ_CP039375.1"/>
</dbReference>
<dbReference type="InterPro" id="IPR003660">
    <property type="entry name" value="HAMP_dom"/>
</dbReference>
<proteinExistence type="predicted"/>
<dbReference type="InterPro" id="IPR007050">
    <property type="entry name" value="HTH_bacterioopsin"/>
</dbReference>
<evidence type="ECO:0000256" key="4">
    <source>
        <dbReference type="ARBA" id="ARBA00022679"/>
    </source>
</evidence>
<feature type="domain" description="HAMP" evidence="12">
    <location>
        <begin position="54"/>
        <end position="101"/>
    </location>
</feature>
<reference evidence="13 14" key="1">
    <citation type="submission" date="2019-04" db="EMBL/GenBank/DDBJ databases">
        <title>Complete genome sequence of Arthrobacter sp. ZXY-2 associated with effective atrazine degradation and salt adaptation.</title>
        <authorList>
            <person name="Zhao X."/>
        </authorList>
    </citation>
    <scope>NUCLEOTIDE SEQUENCE [LARGE SCALE GENOMIC DNA]</scope>
    <source>
        <strain evidence="14">ZP60</strain>
    </source>
</reference>
<dbReference type="PROSITE" id="PS50112">
    <property type="entry name" value="PAS"/>
    <property type="match status" value="4"/>
</dbReference>
<feature type="domain" description="PAS" evidence="10">
    <location>
        <begin position="386"/>
        <end position="456"/>
    </location>
</feature>
<dbReference type="InterPro" id="IPR035965">
    <property type="entry name" value="PAS-like_dom_sf"/>
</dbReference>
<keyword evidence="4" id="KW-0808">Transferase</keyword>
<dbReference type="GO" id="GO:0004673">
    <property type="term" value="F:protein histidine kinase activity"/>
    <property type="evidence" value="ECO:0007669"/>
    <property type="project" value="UniProtKB-EC"/>
</dbReference>
<dbReference type="Gene3D" id="3.30.450.20">
    <property type="entry name" value="PAS domain"/>
    <property type="match status" value="6"/>
</dbReference>
<dbReference type="Pfam" id="PF00672">
    <property type="entry name" value="HAMP"/>
    <property type="match status" value="1"/>
</dbReference>
<dbReference type="InterPro" id="IPR001610">
    <property type="entry name" value="PAC"/>
</dbReference>
<dbReference type="Gene3D" id="6.10.340.10">
    <property type="match status" value="1"/>
</dbReference>
<feature type="domain" description="PAC" evidence="11">
    <location>
        <begin position="974"/>
        <end position="1025"/>
    </location>
</feature>
<dbReference type="CDD" id="cd06225">
    <property type="entry name" value="HAMP"/>
    <property type="match status" value="1"/>
</dbReference>
<evidence type="ECO:0000259" key="11">
    <source>
        <dbReference type="PROSITE" id="PS50113"/>
    </source>
</evidence>
<dbReference type="Pfam" id="PF08448">
    <property type="entry name" value="PAS_4"/>
    <property type="match status" value="3"/>
</dbReference>
<evidence type="ECO:0000256" key="7">
    <source>
        <dbReference type="ARBA" id="ARBA00023163"/>
    </source>
</evidence>
<dbReference type="InterPro" id="IPR013655">
    <property type="entry name" value="PAS_fold_3"/>
</dbReference>
<evidence type="ECO:0000256" key="5">
    <source>
        <dbReference type="ARBA" id="ARBA00022777"/>
    </source>
</evidence>
<keyword evidence="9" id="KW-0175">Coiled coil</keyword>
<dbReference type="InterPro" id="IPR000700">
    <property type="entry name" value="PAS-assoc_C"/>
</dbReference>
<evidence type="ECO:0000256" key="6">
    <source>
        <dbReference type="ARBA" id="ARBA00023015"/>
    </source>
</evidence>
<feature type="domain" description="PAC" evidence="11">
    <location>
        <begin position="457"/>
        <end position="510"/>
    </location>
</feature>
<dbReference type="OMA" id="FAGFFEW"/>
<dbReference type="Pfam" id="PF00989">
    <property type="entry name" value="PAS"/>
    <property type="match status" value="1"/>
</dbReference>
<feature type="domain" description="PAC" evidence="11">
    <location>
        <begin position="713"/>
        <end position="765"/>
    </location>
</feature>
<evidence type="ECO:0000313" key="13">
    <source>
        <dbReference type="EMBL" id="QCD64658.1"/>
    </source>
</evidence>
<accession>A0A4D6K8P9</accession>
<dbReference type="CDD" id="cd00130">
    <property type="entry name" value="PAS"/>
    <property type="match status" value="5"/>
</dbReference>
<dbReference type="InterPro" id="IPR000014">
    <property type="entry name" value="PAS"/>
</dbReference>
<keyword evidence="6" id="KW-0805">Transcription regulation</keyword>
<dbReference type="Proteomes" id="UP000297053">
    <property type="component" value="Chromosome"/>
</dbReference>
<dbReference type="NCBIfam" id="TIGR00229">
    <property type="entry name" value="sensory_box"/>
    <property type="match status" value="5"/>
</dbReference>
<dbReference type="PROSITE" id="PS50113">
    <property type="entry name" value="PAC"/>
    <property type="match status" value="5"/>
</dbReference>
<dbReference type="SUPFAM" id="SSF158472">
    <property type="entry name" value="HAMP domain-like"/>
    <property type="match status" value="1"/>
</dbReference>
<dbReference type="InterPro" id="IPR052162">
    <property type="entry name" value="Sensor_kinase/Photoreceptor"/>
</dbReference>
<dbReference type="PANTHER" id="PTHR43304">
    <property type="entry name" value="PHYTOCHROME-LIKE PROTEIN CPH1"/>
    <property type="match status" value="1"/>
</dbReference>
<dbReference type="GO" id="GO:0016020">
    <property type="term" value="C:membrane"/>
    <property type="evidence" value="ECO:0007669"/>
    <property type="project" value="InterPro"/>
</dbReference>
<dbReference type="InterPro" id="IPR031803">
    <property type="entry name" value="BAT_GAF/HTH-assoc"/>
</dbReference>
<keyword evidence="5" id="KW-0418">Kinase</keyword>
<dbReference type="Pfam" id="PF04967">
    <property type="entry name" value="HTH_10"/>
    <property type="match status" value="1"/>
</dbReference>
<dbReference type="SMART" id="SM00065">
    <property type="entry name" value="GAF"/>
    <property type="match status" value="3"/>
</dbReference>
<dbReference type="Gene3D" id="3.30.450.40">
    <property type="match status" value="3"/>
</dbReference>
<evidence type="ECO:0000259" key="10">
    <source>
        <dbReference type="PROSITE" id="PS50112"/>
    </source>
</evidence>
<dbReference type="GO" id="GO:0006355">
    <property type="term" value="P:regulation of DNA-templated transcription"/>
    <property type="evidence" value="ECO:0007669"/>
    <property type="project" value="InterPro"/>
</dbReference>
<dbReference type="Gene3D" id="2.10.70.100">
    <property type="match status" value="1"/>
</dbReference>
<dbReference type="EC" id="2.7.13.3" evidence="2"/>
<evidence type="ECO:0000256" key="1">
    <source>
        <dbReference type="ARBA" id="ARBA00000085"/>
    </source>
</evidence>
<feature type="coiled-coil region" evidence="9">
    <location>
        <begin position="1171"/>
        <end position="1202"/>
    </location>
</feature>
<evidence type="ECO:0000256" key="9">
    <source>
        <dbReference type="SAM" id="Coils"/>
    </source>
</evidence>
<gene>
    <name evidence="13" type="ORF">E5139_02990</name>
</gene>
<dbReference type="Pfam" id="PF01590">
    <property type="entry name" value="GAF"/>
    <property type="match status" value="1"/>
</dbReference>
<dbReference type="PANTHER" id="PTHR43304:SF1">
    <property type="entry name" value="PAC DOMAIN-CONTAINING PROTEIN"/>
    <property type="match status" value="1"/>
</dbReference>
<dbReference type="GeneID" id="42177869"/>
<dbReference type="SMART" id="SM00091">
    <property type="entry name" value="PAS"/>
    <property type="match status" value="5"/>
</dbReference>
<evidence type="ECO:0000259" key="12">
    <source>
        <dbReference type="PROSITE" id="PS50885"/>
    </source>
</evidence>